<dbReference type="InterPro" id="IPR027417">
    <property type="entry name" value="P-loop_NTPase"/>
</dbReference>
<comment type="subcellular location">
    <subcellularLocation>
        <location evidence="1">Plastid</location>
        <location evidence="1">Chloroplast</location>
    </subcellularLocation>
</comment>
<evidence type="ECO:0000313" key="5">
    <source>
        <dbReference type="EMBL" id="EKX46206.1"/>
    </source>
</evidence>
<dbReference type="GO" id="GO:0005524">
    <property type="term" value="F:ATP binding"/>
    <property type="evidence" value="ECO:0007669"/>
    <property type="project" value="InterPro"/>
</dbReference>
<evidence type="ECO:0000256" key="2">
    <source>
        <dbReference type="PROSITE-ProRule" id="PRU00283"/>
    </source>
</evidence>
<sequence>MRTNFSRRPLSTSIVQLTVRVSSSSSRAASHPEAADVCSSFFLVDLASFSTSAELEAQGSNMYKSLYTLRLILQRLSDSQKSQGGNLVLPFRESKLTRLLKPCLDGTSRLCLVCTLSPATESEDASLQTLAFAAAVSSIHQDACSVSSKASKIANQCECDKCSIPKHYSAARDVFRDLFSFFRVFKSQQKFQLPKVVVDECLSTFGNEVERIRTACGEVKSNMNFKLVKSLSLDESELARASSSSSSFPPPPSSSLPRSSSFLPDIRKSLQSRQKSRRTITMDKRRSMPSSSIISETMKIAAGTARKSCDGAINPAYLDMIASVLDKCELMLKECQEYSQQQRDSHQASKAIDLKLEALKSDDDDNDNDDDGSSWTQRHSRATGQDEKKQNSTTSDDY</sequence>
<dbReference type="PANTHER" id="PTHR47968">
    <property type="entry name" value="CENTROMERE PROTEIN E"/>
    <property type="match status" value="1"/>
</dbReference>
<dbReference type="SUPFAM" id="SSF52540">
    <property type="entry name" value="P-loop containing nucleoside triphosphate hydrolases"/>
    <property type="match status" value="1"/>
</dbReference>
<dbReference type="OrthoDB" id="3176171at2759"/>
<protein>
    <recommendedName>
        <fullName evidence="4">Kinesin motor domain-containing protein</fullName>
    </recommendedName>
</protein>
<evidence type="ECO:0000256" key="1">
    <source>
        <dbReference type="ARBA" id="ARBA00004229"/>
    </source>
</evidence>
<feature type="region of interest" description="Disordered" evidence="3">
    <location>
        <begin position="241"/>
        <end position="295"/>
    </location>
</feature>
<keyword evidence="7" id="KW-1185">Reference proteome</keyword>
<feature type="compositionally biased region" description="Low complexity" evidence="3">
    <location>
        <begin position="255"/>
        <end position="273"/>
    </location>
</feature>
<dbReference type="PROSITE" id="PS50067">
    <property type="entry name" value="KINESIN_MOTOR_2"/>
    <property type="match status" value="1"/>
</dbReference>
<evidence type="ECO:0000256" key="3">
    <source>
        <dbReference type="SAM" id="MobiDB-lite"/>
    </source>
</evidence>
<reference evidence="7" key="2">
    <citation type="submission" date="2012-11" db="EMBL/GenBank/DDBJ databases">
        <authorList>
            <person name="Kuo A."/>
            <person name="Curtis B.A."/>
            <person name="Tanifuji G."/>
            <person name="Burki F."/>
            <person name="Gruber A."/>
            <person name="Irimia M."/>
            <person name="Maruyama S."/>
            <person name="Arias M.C."/>
            <person name="Ball S.G."/>
            <person name="Gile G.H."/>
            <person name="Hirakawa Y."/>
            <person name="Hopkins J.F."/>
            <person name="Rensing S.A."/>
            <person name="Schmutz J."/>
            <person name="Symeonidi A."/>
            <person name="Elias M."/>
            <person name="Eveleigh R.J."/>
            <person name="Herman E.K."/>
            <person name="Klute M.J."/>
            <person name="Nakayama T."/>
            <person name="Obornik M."/>
            <person name="Reyes-Prieto A."/>
            <person name="Armbrust E.V."/>
            <person name="Aves S.J."/>
            <person name="Beiko R.G."/>
            <person name="Coutinho P."/>
            <person name="Dacks J.B."/>
            <person name="Durnford D.G."/>
            <person name="Fast N.M."/>
            <person name="Green B.R."/>
            <person name="Grisdale C."/>
            <person name="Hempe F."/>
            <person name="Henrissat B."/>
            <person name="Hoppner M.P."/>
            <person name="Ishida K.-I."/>
            <person name="Kim E."/>
            <person name="Koreny L."/>
            <person name="Kroth P.G."/>
            <person name="Liu Y."/>
            <person name="Malik S.-B."/>
            <person name="Maier U.G."/>
            <person name="McRose D."/>
            <person name="Mock T."/>
            <person name="Neilson J.A."/>
            <person name="Onodera N.T."/>
            <person name="Poole A.M."/>
            <person name="Pritham E.J."/>
            <person name="Richards T.A."/>
            <person name="Rocap G."/>
            <person name="Roy S.W."/>
            <person name="Sarai C."/>
            <person name="Schaack S."/>
            <person name="Shirato S."/>
            <person name="Slamovits C.H."/>
            <person name="Spencer D.F."/>
            <person name="Suzuki S."/>
            <person name="Worden A.Z."/>
            <person name="Zauner S."/>
            <person name="Barry K."/>
            <person name="Bell C."/>
            <person name="Bharti A.K."/>
            <person name="Crow J.A."/>
            <person name="Grimwood J."/>
            <person name="Kramer R."/>
            <person name="Lindquist E."/>
            <person name="Lucas S."/>
            <person name="Salamov A."/>
            <person name="McFadden G.I."/>
            <person name="Lane C.E."/>
            <person name="Keeling P.J."/>
            <person name="Gray M.W."/>
            <person name="Grigoriev I.V."/>
            <person name="Archibald J.M."/>
        </authorList>
    </citation>
    <scope>NUCLEOTIDE SEQUENCE</scope>
    <source>
        <strain evidence="7">CCMP2712</strain>
    </source>
</reference>
<reference evidence="6" key="3">
    <citation type="submission" date="2015-06" db="UniProtKB">
        <authorList>
            <consortium name="EnsemblProtists"/>
        </authorList>
    </citation>
    <scope>IDENTIFICATION</scope>
</reference>
<comment type="caution">
    <text evidence="2">Lacks conserved residue(s) required for the propagation of feature annotation.</text>
</comment>
<reference evidence="5 7" key="1">
    <citation type="journal article" date="2012" name="Nature">
        <title>Algal genomes reveal evolutionary mosaicism and the fate of nucleomorphs.</title>
        <authorList>
            <consortium name="DOE Joint Genome Institute"/>
            <person name="Curtis B.A."/>
            <person name="Tanifuji G."/>
            <person name="Burki F."/>
            <person name="Gruber A."/>
            <person name="Irimia M."/>
            <person name="Maruyama S."/>
            <person name="Arias M.C."/>
            <person name="Ball S.G."/>
            <person name="Gile G.H."/>
            <person name="Hirakawa Y."/>
            <person name="Hopkins J.F."/>
            <person name="Kuo A."/>
            <person name="Rensing S.A."/>
            <person name="Schmutz J."/>
            <person name="Symeonidi A."/>
            <person name="Elias M."/>
            <person name="Eveleigh R.J."/>
            <person name="Herman E.K."/>
            <person name="Klute M.J."/>
            <person name="Nakayama T."/>
            <person name="Obornik M."/>
            <person name="Reyes-Prieto A."/>
            <person name="Armbrust E.V."/>
            <person name="Aves S.J."/>
            <person name="Beiko R.G."/>
            <person name="Coutinho P."/>
            <person name="Dacks J.B."/>
            <person name="Durnford D.G."/>
            <person name="Fast N.M."/>
            <person name="Green B.R."/>
            <person name="Grisdale C.J."/>
            <person name="Hempel F."/>
            <person name="Henrissat B."/>
            <person name="Hoppner M.P."/>
            <person name="Ishida K."/>
            <person name="Kim E."/>
            <person name="Koreny L."/>
            <person name="Kroth P.G."/>
            <person name="Liu Y."/>
            <person name="Malik S.B."/>
            <person name="Maier U.G."/>
            <person name="McRose D."/>
            <person name="Mock T."/>
            <person name="Neilson J.A."/>
            <person name="Onodera N.T."/>
            <person name="Poole A.M."/>
            <person name="Pritham E.J."/>
            <person name="Richards T.A."/>
            <person name="Rocap G."/>
            <person name="Roy S.W."/>
            <person name="Sarai C."/>
            <person name="Schaack S."/>
            <person name="Shirato S."/>
            <person name="Slamovits C.H."/>
            <person name="Spencer D.F."/>
            <person name="Suzuki S."/>
            <person name="Worden A.Z."/>
            <person name="Zauner S."/>
            <person name="Barry K."/>
            <person name="Bell C."/>
            <person name="Bharti A.K."/>
            <person name="Crow J.A."/>
            <person name="Grimwood J."/>
            <person name="Kramer R."/>
            <person name="Lindquist E."/>
            <person name="Lucas S."/>
            <person name="Salamov A."/>
            <person name="McFadden G.I."/>
            <person name="Lane C.E."/>
            <person name="Keeling P.J."/>
            <person name="Gray M.W."/>
            <person name="Grigoriev I.V."/>
            <person name="Archibald J.M."/>
        </authorList>
    </citation>
    <scope>NUCLEOTIDE SEQUENCE</scope>
    <source>
        <strain evidence="5 7">CCMP2712</strain>
    </source>
</reference>
<dbReference type="GO" id="GO:0009507">
    <property type="term" value="C:chloroplast"/>
    <property type="evidence" value="ECO:0007669"/>
    <property type="project" value="UniProtKB-SubCell"/>
</dbReference>
<evidence type="ECO:0000259" key="4">
    <source>
        <dbReference type="PROSITE" id="PS50067"/>
    </source>
</evidence>
<dbReference type="GeneID" id="17302841"/>
<comment type="similarity">
    <text evidence="2">Belongs to the TRAFAC class myosin-kinesin ATPase superfamily. Kinesin family.</text>
</comment>
<feature type="region of interest" description="Disordered" evidence="3">
    <location>
        <begin position="357"/>
        <end position="398"/>
    </location>
</feature>
<dbReference type="GO" id="GO:0007018">
    <property type="term" value="P:microtubule-based movement"/>
    <property type="evidence" value="ECO:0007669"/>
    <property type="project" value="InterPro"/>
</dbReference>
<dbReference type="PRINTS" id="PR00380">
    <property type="entry name" value="KINESINHEAVY"/>
</dbReference>
<feature type="domain" description="Kinesin motor" evidence="4">
    <location>
        <begin position="1"/>
        <end position="139"/>
    </location>
</feature>
<dbReference type="Pfam" id="PF00225">
    <property type="entry name" value="Kinesin"/>
    <property type="match status" value="1"/>
</dbReference>
<evidence type="ECO:0000313" key="6">
    <source>
        <dbReference type="EnsemblProtists" id="EKX46206"/>
    </source>
</evidence>
<dbReference type="EnsemblProtists" id="EKX46206">
    <property type="protein sequence ID" value="EKX46206"/>
    <property type="gene ID" value="GUITHDRAFT_107824"/>
</dbReference>
<accession>L1JCF1</accession>
<dbReference type="PANTHER" id="PTHR47968:SF33">
    <property type="entry name" value="KINESIN-LIKE PROTEIN KIN-7C, MITOCHONDRIAL ISOFORM X1"/>
    <property type="match status" value="1"/>
</dbReference>
<dbReference type="EMBL" id="JH992995">
    <property type="protein sequence ID" value="EKX46206.1"/>
    <property type="molecule type" value="Genomic_DNA"/>
</dbReference>
<name>L1JCF1_GUITC</name>
<dbReference type="Proteomes" id="UP000011087">
    <property type="component" value="Unassembled WGS sequence"/>
</dbReference>
<dbReference type="Gene3D" id="3.40.850.10">
    <property type="entry name" value="Kinesin motor domain"/>
    <property type="match status" value="1"/>
</dbReference>
<dbReference type="PaxDb" id="55529-EKX46206"/>
<dbReference type="GO" id="GO:0003777">
    <property type="term" value="F:microtubule motor activity"/>
    <property type="evidence" value="ECO:0007669"/>
    <property type="project" value="InterPro"/>
</dbReference>
<gene>
    <name evidence="5" type="ORF">GUITHDRAFT_107824</name>
</gene>
<dbReference type="InterPro" id="IPR027640">
    <property type="entry name" value="Kinesin-like_fam"/>
</dbReference>
<dbReference type="STRING" id="905079.L1JCF1"/>
<dbReference type="HOGENOM" id="CLU_693465_0_0_1"/>
<dbReference type="InterPro" id="IPR001752">
    <property type="entry name" value="Kinesin_motor_dom"/>
</dbReference>
<dbReference type="AlphaFoldDB" id="L1JCF1"/>
<evidence type="ECO:0000313" key="7">
    <source>
        <dbReference type="Proteomes" id="UP000011087"/>
    </source>
</evidence>
<dbReference type="GO" id="GO:0008017">
    <property type="term" value="F:microtubule binding"/>
    <property type="evidence" value="ECO:0007669"/>
    <property type="project" value="InterPro"/>
</dbReference>
<dbReference type="RefSeq" id="XP_005833186.1">
    <property type="nucleotide sequence ID" value="XM_005833129.1"/>
</dbReference>
<dbReference type="InterPro" id="IPR036961">
    <property type="entry name" value="Kinesin_motor_dom_sf"/>
</dbReference>
<proteinExistence type="inferred from homology"/>
<organism evidence="5">
    <name type="scientific">Guillardia theta (strain CCMP2712)</name>
    <name type="common">Cryptophyte</name>
    <dbReference type="NCBI Taxonomy" id="905079"/>
    <lineage>
        <taxon>Eukaryota</taxon>
        <taxon>Cryptophyceae</taxon>
        <taxon>Pyrenomonadales</taxon>
        <taxon>Geminigeraceae</taxon>
        <taxon>Guillardia</taxon>
    </lineage>
</organism>
<dbReference type="eggNOG" id="KOG0242">
    <property type="taxonomic scope" value="Eukaryota"/>
</dbReference>
<feature type="compositionally biased region" description="Acidic residues" evidence="3">
    <location>
        <begin position="362"/>
        <end position="372"/>
    </location>
</feature>
<dbReference type="KEGG" id="gtt:GUITHDRAFT_107824"/>